<evidence type="ECO:0000313" key="2">
    <source>
        <dbReference type="Proteomes" id="UP000282060"/>
    </source>
</evidence>
<dbReference type="AlphaFoldDB" id="A0A3S0KQL5"/>
<dbReference type="OrthoDB" id="5764251at2"/>
<reference evidence="1 2" key="1">
    <citation type="submission" date="2018-12" db="EMBL/GenBank/DDBJ databases">
        <authorList>
            <person name="Yu L."/>
        </authorList>
    </citation>
    <scope>NUCLEOTIDE SEQUENCE [LARGE SCALE GENOMIC DNA]</scope>
    <source>
        <strain evidence="1 2">HAW-EB5</strain>
    </source>
</reference>
<proteinExistence type="predicted"/>
<comment type="caution">
    <text evidence="1">The sequence shown here is derived from an EMBL/GenBank/DDBJ whole genome shotgun (WGS) entry which is preliminary data.</text>
</comment>
<name>A0A3S0KQL5_9GAMM</name>
<keyword evidence="2" id="KW-1185">Reference proteome</keyword>
<evidence type="ECO:0008006" key="3">
    <source>
        <dbReference type="Google" id="ProtNLM"/>
    </source>
</evidence>
<protein>
    <recommendedName>
        <fullName evidence="3">PilZ domain-containing protein</fullName>
    </recommendedName>
</protein>
<dbReference type="Proteomes" id="UP000282060">
    <property type="component" value="Unassembled WGS sequence"/>
</dbReference>
<sequence length="201" mass="22478">MFTDSTPYFSVTHDFTVYLTPWPDDAPLPSESELKFMLPTGLLLISDVKALEADCLMQLRHFDDEAKSIVDYLKLQSRKIDLVLQHVIEQELHEGEQHHGLSFGGSGIRIIGNAELEVGNQYKITLHIKEELIALLCFVEVSSNQVADGSDGANNDADSARYITDLAFTQILETDVEQLVKASLSVQQKHLKNRKLAQKAP</sequence>
<accession>A0A3S0KQL5</accession>
<organism evidence="1 2">
    <name type="scientific">Shewanella atlantica</name>
    <dbReference type="NCBI Taxonomy" id="271099"/>
    <lineage>
        <taxon>Bacteria</taxon>
        <taxon>Pseudomonadati</taxon>
        <taxon>Pseudomonadota</taxon>
        <taxon>Gammaproteobacteria</taxon>
        <taxon>Alteromonadales</taxon>
        <taxon>Shewanellaceae</taxon>
        <taxon>Shewanella</taxon>
    </lineage>
</organism>
<dbReference type="RefSeq" id="WP_126506077.1">
    <property type="nucleotide sequence ID" value="NZ_RXNV01000004.1"/>
</dbReference>
<gene>
    <name evidence="1" type="ORF">EKG39_12475</name>
</gene>
<evidence type="ECO:0000313" key="1">
    <source>
        <dbReference type="EMBL" id="RTR32238.1"/>
    </source>
</evidence>
<dbReference type="EMBL" id="RXNV01000004">
    <property type="protein sequence ID" value="RTR32238.1"/>
    <property type="molecule type" value="Genomic_DNA"/>
</dbReference>